<feature type="non-terminal residue" evidence="1">
    <location>
        <position position="1"/>
    </location>
</feature>
<dbReference type="EMBL" id="CAJOAX010051798">
    <property type="protein sequence ID" value="CAF4315356.1"/>
    <property type="molecule type" value="Genomic_DNA"/>
</dbReference>
<sequence>SNYKDLLKDHSYSIQCSCSQISIQYETFLNIEPHFHDLCSSQFISDEWIHYIYGEGHLSRRFSFDDYRYSAPGQFLSLSSLCKLSQEKLLSENLLIEEIEIILNRLQLTASKSFINLFNLIREIIGSNMIMSAWITDWEYPLQSEYF</sequence>
<dbReference type="AlphaFoldDB" id="A0A820IPS4"/>
<protein>
    <submittedName>
        <fullName evidence="1">Uncharacterized protein</fullName>
    </submittedName>
</protein>
<proteinExistence type="predicted"/>
<dbReference type="Proteomes" id="UP000663823">
    <property type="component" value="Unassembled WGS sequence"/>
</dbReference>
<reference evidence="1" key="1">
    <citation type="submission" date="2021-02" db="EMBL/GenBank/DDBJ databases">
        <authorList>
            <person name="Nowell W R."/>
        </authorList>
    </citation>
    <scope>NUCLEOTIDE SEQUENCE</scope>
</reference>
<comment type="caution">
    <text evidence="1">The sequence shown here is derived from an EMBL/GenBank/DDBJ whole genome shotgun (WGS) entry which is preliminary data.</text>
</comment>
<organism evidence="1 2">
    <name type="scientific">Rotaria sordida</name>
    <dbReference type="NCBI Taxonomy" id="392033"/>
    <lineage>
        <taxon>Eukaryota</taxon>
        <taxon>Metazoa</taxon>
        <taxon>Spiralia</taxon>
        <taxon>Gnathifera</taxon>
        <taxon>Rotifera</taxon>
        <taxon>Eurotatoria</taxon>
        <taxon>Bdelloidea</taxon>
        <taxon>Philodinida</taxon>
        <taxon>Philodinidae</taxon>
        <taxon>Rotaria</taxon>
    </lineage>
</organism>
<evidence type="ECO:0000313" key="1">
    <source>
        <dbReference type="EMBL" id="CAF4315356.1"/>
    </source>
</evidence>
<gene>
    <name evidence="1" type="ORF">OTI717_LOCUS42473</name>
</gene>
<evidence type="ECO:0000313" key="2">
    <source>
        <dbReference type="Proteomes" id="UP000663823"/>
    </source>
</evidence>
<accession>A0A820IPS4</accession>
<name>A0A820IPS4_9BILA</name>